<evidence type="ECO:0000259" key="3">
    <source>
        <dbReference type="Pfam" id="PF03439"/>
    </source>
</evidence>
<keyword evidence="5" id="KW-1185">Reference proteome</keyword>
<feature type="region of interest" description="Disordered" evidence="1">
    <location>
        <begin position="445"/>
        <end position="470"/>
    </location>
</feature>
<dbReference type="InterPro" id="IPR011990">
    <property type="entry name" value="TPR-like_helical_dom_sf"/>
</dbReference>
<feature type="transmembrane region" description="Helical" evidence="2">
    <location>
        <begin position="122"/>
        <end position="141"/>
    </location>
</feature>
<dbReference type="PANTHER" id="PTHR36888:SF2">
    <property type="entry name" value="TETRATRICOPEPTIDE REPEAT (TPR)-LIKE SUPERFAMILY PROTEIN"/>
    <property type="match status" value="1"/>
</dbReference>
<keyword evidence="2" id="KW-0812">Transmembrane</keyword>
<accession>A0A540KEN8</accession>
<keyword evidence="2" id="KW-0472">Membrane</keyword>
<feature type="domain" description="NGN" evidence="3">
    <location>
        <begin position="806"/>
        <end position="860"/>
    </location>
</feature>
<gene>
    <name evidence="4" type="ORF">C1H46_041766</name>
</gene>
<dbReference type="Gene3D" id="3.30.70.940">
    <property type="entry name" value="NusG, N-terminal domain"/>
    <property type="match status" value="1"/>
</dbReference>
<name>A0A540KEN8_MALBA</name>
<sequence>MKTLISHFTVNCSNPQSSPLAFIFHFPSPSRENQNFLHISRRKWSCNPGTVRFSSVSAQCASDSYGGWDDFRLAGDPGPSGESDQFRQFLNSIGIDVQKHVFVFLLGLVCAFAISRVRVSSVVVFPASILVFAVGFSFGFVRSEGVGEVSLIGDKRRRKEENLIANSDKLRKLVEIFDDFHVEVGNLKYDIQKAIDSREITVTDLERYVKVIESISLLVSNARNVTDESVKNLGKFSAELAESKKASKRKKEPVGIGYELFQYIGGLFKDKLADSKSGRVKNNVKRETTEKVMDDQARGNDPVPSVKGVVLGSVHSQEVFNKSGMDEAGNGRIKVALENNTLSSEEVDGGPNRSTAGKEFNYQNNGLQFASNGHVSLKMDHNNHTETWESPESLLDSVDFGFRTKQMDNKASFVQEQMLKQSNGVYRPSNIRGKNVNATYEAHSREEHVNRNDDSHLADHLSGHESELPSLSSSLVSDDILFDRYVTEANDLLKQAKEFVRVGQNEERAEIVLYRSAKLLSKAISMKPVSLLAVGQLGNTCLLHGELKLRISRELRLHLSRSDPLSVEKWIRIQDKVTSKDDIASLLINVCEECEELLVEAGRRYRMALSIDGNDMRTLYNWGLALTFRAQLISDIGPEAAFDADELFLAAIDKFNAMMSKGNVYAPDALLRWGVALQQRSRLRPSNGKEKVKLLQQAKRLYEDALEMDSKNVHVREALSSRRSDRREDFASKFSDIEAEVDSEEEDYESEPEDDDFIAQPGDDPNSSDGEDCNGVRRAKHGRPLFAEQLEAEEDIEELERRVQGKCINQKPNPSHMIRSAIALDNLKNYIYVEADKEAYVREACKGMRYVFALGMGLAGVGDCLGC</sequence>
<dbReference type="InterPro" id="IPR005100">
    <property type="entry name" value="NGN-domain"/>
</dbReference>
<dbReference type="Gene3D" id="1.25.40.10">
    <property type="entry name" value="Tetratricopeptide repeat domain"/>
    <property type="match status" value="1"/>
</dbReference>
<comment type="caution">
    <text evidence="4">The sequence shown here is derived from an EMBL/GenBank/DDBJ whole genome shotgun (WGS) entry which is preliminary data.</text>
</comment>
<feature type="region of interest" description="Disordered" evidence="1">
    <location>
        <begin position="736"/>
        <end position="777"/>
    </location>
</feature>
<evidence type="ECO:0000256" key="1">
    <source>
        <dbReference type="SAM" id="MobiDB-lite"/>
    </source>
</evidence>
<dbReference type="Pfam" id="PF03439">
    <property type="entry name" value="Spt5-NGN"/>
    <property type="match status" value="1"/>
</dbReference>
<evidence type="ECO:0000313" key="5">
    <source>
        <dbReference type="Proteomes" id="UP000315295"/>
    </source>
</evidence>
<feature type="compositionally biased region" description="Acidic residues" evidence="1">
    <location>
        <begin position="737"/>
        <end position="757"/>
    </location>
</feature>
<protein>
    <recommendedName>
        <fullName evidence="3">NGN domain-containing protein</fullName>
    </recommendedName>
</protein>
<evidence type="ECO:0000313" key="4">
    <source>
        <dbReference type="EMBL" id="TQD72693.1"/>
    </source>
</evidence>
<dbReference type="GO" id="GO:0006354">
    <property type="term" value="P:DNA-templated transcription elongation"/>
    <property type="evidence" value="ECO:0007669"/>
    <property type="project" value="InterPro"/>
</dbReference>
<evidence type="ECO:0000256" key="2">
    <source>
        <dbReference type="SAM" id="Phobius"/>
    </source>
</evidence>
<dbReference type="Proteomes" id="UP000315295">
    <property type="component" value="Unassembled WGS sequence"/>
</dbReference>
<proteinExistence type="predicted"/>
<dbReference type="AlphaFoldDB" id="A0A540KEN8"/>
<organism evidence="4 5">
    <name type="scientific">Malus baccata</name>
    <name type="common">Siberian crab apple</name>
    <name type="synonym">Pyrus baccata</name>
    <dbReference type="NCBI Taxonomy" id="106549"/>
    <lineage>
        <taxon>Eukaryota</taxon>
        <taxon>Viridiplantae</taxon>
        <taxon>Streptophyta</taxon>
        <taxon>Embryophyta</taxon>
        <taxon>Tracheophyta</taxon>
        <taxon>Spermatophyta</taxon>
        <taxon>Magnoliopsida</taxon>
        <taxon>eudicotyledons</taxon>
        <taxon>Gunneridae</taxon>
        <taxon>Pentapetalae</taxon>
        <taxon>rosids</taxon>
        <taxon>fabids</taxon>
        <taxon>Rosales</taxon>
        <taxon>Rosaceae</taxon>
        <taxon>Amygdaloideae</taxon>
        <taxon>Maleae</taxon>
        <taxon>Malus</taxon>
    </lineage>
</organism>
<dbReference type="InterPro" id="IPR036735">
    <property type="entry name" value="NGN_dom_sf"/>
</dbReference>
<feature type="compositionally biased region" description="Basic and acidic residues" evidence="1">
    <location>
        <begin position="445"/>
        <end position="467"/>
    </location>
</feature>
<dbReference type="SUPFAM" id="SSF48452">
    <property type="entry name" value="TPR-like"/>
    <property type="match status" value="1"/>
</dbReference>
<dbReference type="PANTHER" id="PTHR36888">
    <property type="entry name" value="TETRATRICOPEPTIDE-LIKE HELICAL DOMAIN-CONTAINING PROTEIN-RELATED"/>
    <property type="match status" value="1"/>
</dbReference>
<dbReference type="STRING" id="106549.A0A540KEN8"/>
<keyword evidence="2" id="KW-1133">Transmembrane helix</keyword>
<reference evidence="4 5" key="1">
    <citation type="journal article" date="2019" name="G3 (Bethesda)">
        <title>Sequencing of a Wild Apple (Malus baccata) Genome Unravels the Differences Between Cultivated and Wild Apple Species Regarding Disease Resistance and Cold Tolerance.</title>
        <authorList>
            <person name="Chen X."/>
        </authorList>
    </citation>
    <scope>NUCLEOTIDE SEQUENCE [LARGE SCALE GENOMIC DNA]</scope>
    <source>
        <strain evidence="5">cv. Shandingzi</strain>
        <tissue evidence="4">Leaves</tissue>
    </source>
</reference>
<dbReference type="EMBL" id="VIEB01001375">
    <property type="protein sequence ID" value="TQD72693.1"/>
    <property type="molecule type" value="Genomic_DNA"/>
</dbReference>